<dbReference type="InterPro" id="IPR002312">
    <property type="entry name" value="Asp/Asn-tRNA-synth_IIb"/>
</dbReference>
<evidence type="ECO:0000256" key="4">
    <source>
        <dbReference type="ARBA" id="ARBA00022840"/>
    </source>
</evidence>
<dbReference type="CDD" id="cd04323">
    <property type="entry name" value="AsnRS_cyto_like_N"/>
    <property type="match status" value="1"/>
</dbReference>
<feature type="coiled-coil region" evidence="8">
    <location>
        <begin position="265"/>
        <end position="341"/>
    </location>
</feature>
<proteinExistence type="inferred from homology"/>
<dbReference type="GO" id="GO:0005737">
    <property type="term" value="C:cytoplasm"/>
    <property type="evidence" value="ECO:0007669"/>
    <property type="project" value="UniProtKB-SubCell"/>
</dbReference>
<dbReference type="EMBL" id="JANUBL010000007">
    <property type="protein sequence ID" value="MCS4122649.1"/>
    <property type="molecule type" value="Genomic_DNA"/>
</dbReference>
<evidence type="ECO:0000259" key="9">
    <source>
        <dbReference type="PROSITE" id="PS50862"/>
    </source>
</evidence>
<dbReference type="CDD" id="cd00776">
    <property type="entry name" value="AsxRS_core"/>
    <property type="match status" value="1"/>
</dbReference>
<evidence type="ECO:0000256" key="2">
    <source>
        <dbReference type="ARBA" id="ARBA00022598"/>
    </source>
</evidence>
<comment type="similarity">
    <text evidence="1 7">Belongs to the class-II aminoacyl-tRNA synthetase family.</text>
</comment>
<dbReference type="Proteomes" id="UP001155144">
    <property type="component" value="Unassembled WGS sequence"/>
</dbReference>
<dbReference type="Gene3D" id="3.30.930.10">
    <property type="entry name" value="Bira Bifunctional Protein, Domain 2"/>
    <property type="match status" value="2"/>
</dbReference>
<evidence type="ECO:0000256" key="1">
    <source>
        <dbReference type="ARBA" id="ARBA00008226"/>
    </source>
</evidence>
<dbReference type="InterPro" id="IPR004364">
    <property type="entry name" value="Aa-tRNA-synt_II"/>
</dbReference>
<dbReference type="GO" id="GO:0005524">
    <property type="term" value="F:ATP binding"/>
    <property type="evidence" value="ECO:0007669"/>
    <property type="project" value="UniProtKB-UniRule"/>
</dbReference>
<keyword evidence="8" id="KW-0175">Coiled coil</keyword>
<comment type="caution">
    <text evidence="12">The sequence shown here is derived from an EMBL/GenBank/DDBJ whole genome shotgun (WGS) entry which is preliminary data.</text>
</comment>
<dbReference type="Gene3D" id="2.40.50.140">
    <property type="entry name" value="Nucleic acid-binding proteins"/>
    <property type="match status" value="1"/>
</dbReference>
<dbReference type="GeneID" id="83728771"/>
<keyword evidence="4 7" id="KW-0067">ATP-binding</keyword>
<dbReference type="Proteomes" id="UP001155034">
    <property type="component" value="Unassembled WGS sequence"/>
</dbReference>
<keyword evidence="6 7" id="KW-0030">Aminoacyl-tRNA synthetase</keyword>
<reference evidence="12" key="1">
    <citation type="submission" date="2022-08" db="EMBL/GenBank/DDBJ databases">
        <title>Genomic Encyclopedia of Type Strains, Phase V (KMG-V): Genome sequencing to study the core and pangenomes of soil and plant-associated prokaryotes.</title>
        <authorList>
            <person name="Whitman W."/>
        </authorList>
    </citation>
    <scope>NUCLEOTIDE SEQUENCE</scope>
    <source>
        <strain evidence="10">0</strain>
        <strain evidence="12">SP2016B</strain>
        <strain evidence="13">SP3026</strain>
        <strain evidence="11">SP3049</strain>
    </source>
</reference>
<sequence length="520" mass="59283">MSDADSPAPMLSPDREDGTIEDFTRIEDLADHVDETVTLKGWLHNQRGSGGIKFLILRDGSGFVQCVVPQDAVDADSWAVADDVRQEAALEITGSVSADERAPGGYELQVDAVERIGESGDYPVTPKEHGIDFLMEHRHLWLRSESQWAVMRIRNRIETAIHEFFQERGFLQTDAPILTGNAVEGTSTLFDLDYFDDESAYLTQSGQLHGEAMAMAYGKVYTFGPTFRAEKSATRRHLTEFWMIEPEMAFYDLEMNAQLAEDFVAHIVQAVLEDCEEELEALDRDTSALEQVETPFPRISYDEAVELLRSDETAEMIDERIEALNEEKAELLEEKEENQTRRGQAKKHVKRKIDAREIEINKRVDEIEEALRNLPDWKESAQTFEWGEDFGGDDETVLTWHFDRPVIVHRFPAEIKAFYMKRDPDDDRLAMGIDVLAPEGYGEIIGGGERATDLDFLKEQIEAHDLPEDVFDWYLDLRKFGSVPHSGFGLGLERTVSWITGRDHVRETIPFPRTIARLHP</sequence>
<dbReference type="AlphaFoldDB" id="A0A9X2U2Q4"/>
<dbReference type="Proteomes" id="UP001155057">
    <property type="component" value="Unassembled WGS sequence"/>
</dbReference>
<evidence type="ECO:0000313" key="12">
    <source>
        <dbReference type="EMBL" id="MCS3865904.1"/>
    </source>
</evidence>
<evidence type="ECO:0000256" key="5">
    <source>
        <dbReference type="ARBA" id="ARBA00022917"/>
    </source>
</evidence>
<dbReference type="PANTHER" id="PTHR22594:SF34">
    <property type="entry name" value="ASPARAGINE--TRNA LIGASE, MITOCHONDRIAL-RELATED"/>
    <property type="match status" value="1"/>
</dbReference>
<dbReference type="InterPro" id="IPR004522">
    <property type="entry name" value="Asn-tRNA-ligase"/>
</dbReference>
<dbReference type="SUPFAM" id="SSF50249">
    <property type="entry name" value="Nucleic acid-binding proteins"/>
    <property type="match status" value="1"/>
</dbReference>
<dbReference type="InterPro" id="IPR004365">
    <property type="entry name" value="NA-bd_OB_tRNA"/>
</dbReference>
<comment type="subunit">
    <text evidence="7">Homodimer.</text>
</comment>
<comment type="catalytic activity">
    <reaction evidence="7">
        <text>tRNA(Asn) + L-asparagine + ATP = L-asparaginyl-tRNA(Asn) + AMP + diphosphate + H(+)</text>
        <dbReference type="Rhea" id="RHEA:11180"/>
        <dbReference type="Rhea" id="RHEA-COMP:9659"/>
        <dbReference type="Rhea" id="RHEA-COMP:9674"/>
        <dbReference type="ChEBI" id="CHEBI:15378"/>
        <dbReference type="ChEBI" id="CHEBI:30616"/>
        <dbReference type="ChEBI" id="CHEBI:33019"/>
        <dbReference type="ChEBI" id="CHEBI:58048"/>
        <dbReference type="ChEBI" id="CHEBI:78442"/>
        <dbReference type="ChEBI" id="CHEBI:78515"/>
        <dbReference type="ChEBI" id="CHEBI:456215"/>
        <dbReference type="EC" id="6.1.1.22"/>
    </reaction>
</comment>
<comment type="subcellular location">
    <subcellularLocation>
        <location evidence="7">Cytoplasm</location>
    </subcellularLocation>
</comment>
<evidence type="ECO:0000256" key="6">
    <source>
        <dbReference type="ARBA" id="ARBA00023146"/>
    </source>
</evidence>
<dbReference type="RefSeq" id="WP_013062260.1">
    <property type="nucleotide sequence ID" value="NZ_CALTSG010000008.1"/>
</dbReference>
<dbReference type="PANTHER" id="PTHR22594">
    <property type="entry name" value="ASPARTYL/LYSYL-TRNA SYNTHETASE"/>
    <property type="match status" value="1"/>
</dbReference>
<dbReference type="Pfam" id="PF00152">
    <property type="entry name" value="tRNA-synt_2"/>
    <property type="match status" value="1"/>
</dbReference>
<accession>A0A9X2U2Q4</accession>
<evidence type="ECO:0000313" key="13">
    <source>
        <dbReference type="EMBL" id="MCS4122649.1"/>
    </source>
</evidence>
<name>A0A9X2U2Q4_9BACT</name>
<keyword evidence="3 7" id="KW-0547">Nucleotide-binding</keyword>
<keyword evidence="5 7" id="KW-0648">Protein biosynthesis</keyword>
<dbReference type="EMBL" id="JANTYZ010000007">
    <property type="protein sequence ID" value="MCS3865904.1"/>
    <property type="molecule type" value="Genomic_DNA"/>
</dbReference>
<feature type="domain" description="Aminoacyl-transfer RNA synthetases class-II family profile" evidence="9">
    <location>
        <begin position="151"/>
        <end position="510"/>
    </location>
</feature>
<dbReference type="HAMAP" id="MF_00534">
    <property type="entry name" value="Asn_tRNA_synth"/>
    <property type="match status" value="1"/>
</dbReference>
<dbReference type="GO" id="GO:0004816">
    <property type="term" value="F:asparagine-tRNA ligase activity"/>
    <property type="evidence" value="ECO:0007669"/>
    <property type="project" value="UniProtKB-UniRule"/>
</dbReference>
<dbReference type="GO" id="GO:0003676">
    <property type="term" value="F:nucleic acid binding"/>
    <property type="evidence" value="ECO:0007669"/>
    <property type="project" value="InterPro"/>
</dbReference>
<gene>
    <name evidence="7" type="primary">asnS</name>
    <name evidence="13" type="ORF">GGP45_003013</name>
    <name evidence="11" type="ORF">GGP61_002663</name>
    <name evidence="10" type="ORF">GGP71_000455</name>
    <name evidence="12" type="ORF">GGP82_002468</name>
</gene>
<dbReference type="InterPro" id="IPR006195">
    <property type="entry name" value="aa-tRNA-synth_II"/>
</dbReference>
<keyword evidence="2 7" id="KW-0436">Ligase</keyword>
<evidence type="ECO:0000313" key="14">
    <source>
        <dbReference type="Proteomes" id="UP001155034"/>
    </source>
</evidence>
<dbReference type="PROSITE" id="PS50862">
    <property type="entry name" value="AA_TRNA_LIGASE_II"/>
    <property type="match status" value="1"/>
</dbReference>
<evidence type="ECO:0000256" key="3">
    <source>
        <dbReference type="ARBA" id="ARBA00022741"/>
    </source>
</evidence>
<evidence type="ECO:0000313" key="10">
    <source>
        <dbReference type="EMBL" id="MCS3676559.1"/>
    </source>
</evidence>
<evidence type="ECO:0000256" key="8">
    <source>
        <dbReference type="SAM" id="Coils"/>
    </source>
</evidence>
<dbReference type="InterPro" id="IPR012340">
    <property type="entry name" value="NA-bd_OB-fold"/>
</dbReference>
<protein>
    <recommendedName>
        <fullName evidence="7">Asparagine--tRNA ligase</fullName>
        <ecNumber evidence="7">6.1.1.22</ecNumber>
    </recommendedName>
    <alternativeName>
        <fullName evidence="7">Asparaginyl-tRNA synthetase</fullName>
        <shortName evidence="7">AsnRS</shortName>
    </alternativeName>
</protein>
<dbReference type="EMBL" id="JANUAU010000001">
    <property type="protein sequence ID" value="MCS3676559.1"/>
    <property type="molecule type" value="Genomic_DNA"/>
</dbReference>
<dbReference type="SUPFAM" id="SSF55681">
    <property type="entry name" value="Class II aaRS and biotin synthetases"/>
    <property type="match status" value="1"/>
</dbReference>
<dbReference type="GO" id="GO:0006421">
    <property type="term" value="P:asparaginyl-tRNA aminoacylation"/>
    <property type="evidence" value="ECO:0007669"/>
    <property type="project" value="UniProtKB-UniRule"/>
</dbReference>
<evidence type="ECO:0000256" key="7">
    <source>
        <dbReference type="HAMAP-Rule" id="MF_00534"/>
    </source>
</evidence>
<dbReference type="Pfam" id="PF01336">
    <property type="entry name" value="tRNA_anti-codon"/>
    <property type="match status" value="1"/>
</dbReference>
<keyword evidence="7" id="KW-0963">Cytoplasm</keyword>
<dbReference type="Proteomes" id="UP001155027">
    <property type="component" value="Unassembled WGS sequence"/>
</dbReference>
<evidence type="ECO:0000313" key="11">
    <source>
        <dbReference type="EMBL" id="MCS3711037.1"/>
    </source>
</evidence>
<organism evidence="12 14">
    <name type="scientific">Salinibacter ruber</name>
    <dbReference type="NCBI Taxonomy" id="146919"/>
    <lineage>
        <taxon>Bacteria</taxon>
        <taxon>Pseudomonadati</taxon>
        <taxon>Rhodothermota</taxon>
        <taxon>Rhodothermia</taxon>
        <taxon>Rhodothermales</taxon>
        <taxon>Salinibacteraceae</taxon>
        <taxon>Salinibacter</taxon>
    </lineage>
</organism>
<dbReference type="PRINTS" id="PR01042">
    <property type="entry name" value="TRNASYNTHASP"/>
</dbReference>
<dbReference type="InterPro" id="IPR045864">
    <property type="entry name" value="aa-tRNA-synth_II/BPL/LPL"/>
</dbReference>
<dbReference type="EMBL" id="JANUAE010000010">
    <property type="protein sequence ID" value="MCS3711037.1"/>
    <property type="molecule type" value="Genomic_DNA"/>
</dbReference>
<dbReference type="EC" id="6.1.1.22" evidence="7"/>